<feature type="region of interest" description="Disordered" evidence="6">
    <location>
        <begin position="380"/>
        <end position="406"/>
    </location>
</feature>
<keyword evidence="3" id="KW-0862">Zinc</keyword>
<feature type="compositionally biased region" description="Basic and acidic residues" evidence="6">
    <location>
        <begin position="916"/>
        <end position="928"/>
    </location>
</feature>
<organism evidence="8 9">
    <name type="scientific">Cherax quadricarinatus</name>
    <name type="common">Australian red claw crayfish</name>
    <dbReference type="NCBI Taxonomy" id="27406"/>
    <lineage>
        <taxon>Eukaryota</taxon>
        <taxon>Metazoa</taxon>
        <taxon>Ecdysozoa</taxon>
        <taxon>Arthropoda</taxon>
        <taxon>Crustacea</taxon>
        <taxon>Multicrustacea</taxon>
        <taxon>Malacostraca</taxon>
        <taxon>Eumalacostraca</taxon>
        <taxon>Eucarida</taxon>
        <taxon>Decapoda</taxon>
        <taxon>Pleocyemata</taxon>
        <taxon>Astacidea</taxon>
        <taxon>Parastacoidea</taxon>
        <taxon>Parastacidae</taxon>
        <taxon>Cherax</taxon>
    </lineage>
</organism>
<gene>
    <name evidence="8" type="ORF">OTU49_004082</name>
</gene>
<dbReference type="InterPro" id="IPR006612">
    <property type="entry name" value="THAP_Znf"/>
</dbReference>
<dbReference type="SMART" id="SM00692">
    <property type="entry name" value="DM3"/>
    <property type="match status" value="1"/>
</dbReference>
<dbReference type="SUPFAM" id="SSF57716">
    <property type="entry name" value="Glucocorticoid receptor-like (DNA-binding domain)"/>
    <property type="match status" value="1"/>
</dbReference>
<feature type="region of interest" description="Disordered" evidence="6">
    <location>
        <begin position="903"/>
        <end position="932"/>
    </location>
</feature>
<evidence type="ECO:0000256" key="2">
    <source>
        <dbReference type="ARBA" id="ARBA00022771"/>
    </source>
</evidence>
<feature type="compositionally biased region" description="Polar residues" evidence="6">
    <location>
        <begin position="904"/>
        <end position="914"/>
    </location>
</feature>
<feature type="region of interest" description="Disordered" evidence="6">
    <location>
        <begin position="199"/>
        <end position="248"/>
    </location>
</feature>
<keyword evidence="2 5" id="KW-0863">Zinc-finger</keyword>
<evidence type="ECO:0000259" key="7">
    <source>
        <dbReference type="PROSITE" id="PS50950"/>
    </source>
</evidence>
<feature type="compositionally biased region" description="Polar residues" evidence="6">
    <location>
        <begin position="218"/>
        <end position="228"/>
    </location>
</feature>
<evidence type="ECO:0000256" key="5">
    <source>
        <dbReference type="PROSITE-ProRule" id="PRU00309"/>
    </source>
</evidence>
<dbReference type="Proteomes" id="UP001445076">
    <property type="component" value="Unassembled WGS sequence"/>
</dbReference>
<feature type="region of interest" description="Disordered" evidence="6">
    <location>
        <begin position="998"/>
        <end position="1019"/>
    </location>
</feature>
<dbReference type="GO" id="GO:0008270">
    <property type="term" value="F:zinc ion binding"/>
    <property type="evidence" value="ECO:0007669"/>
    <property type="project" value="UniProtKB-KW"/>
</dbReference>
<dbReference type="PROSITE" id="PS50950">
    <property type="entry name" value="ZF_THAP"/>
    <property type="match status" value="1"/>
</dbReference>
<feature type="compositionally biased region" description="Polar residues" evidence="6">
    <location>
        <begin position="1190"/>
        <end position="1202"/>
    </location>
</feature>
<keyword evidence="1" id="KW-0479">Metal-binding</keyword>
<reference evidence="8 9" key="1">
    <citation type="journal article" date="2024" name="BMC Genomics">
        <title>Genome assembly of redclaw crayfish (Cherax quadricarinatus) provides insights into its immune adaptation and hypoxia tolerance.</title>
        <authorList>
            <person name="Liu Z."/>
            <person name="Zheng J."/>
            <person name="Li H."/>
            <person name="Fang K."/>
            <person name="Wang S."/>
            <person name="He J."/>
            <person name="Zhou D."/>
            <person name="Weng S."/>
            <person name="Chi M."/>
            <person name="Gu Z."/>
            <person name="He J."/>
            <person name="Li F."/>
            <person name="Wang M."/>
        </authorList>
    </citation>
    <scope>NUCLEOTIDE SEQUENCE [LARGE SCALE GENOMIC DNA]</scope>
    <source>
        <strain evidence="8">ZL_2023a</strain>
    </source>
</reference>
<comment type="caution">
    <text evidence="8">The sequence shown here is derived from an EMBL/GenBank/DDBJ whole genome shotgun (WGS) entry which is preliminary data.</text>
</comment>
<evidence type="ECO:0000313" key="8">
    <source>
        <dbReference type="EMBL" id="KAK8738165.1"/>
    </source>
</evidence>
<feature type="compositionally biased region" description="Polar residues" evidence="6">
    <location>
        <begin position="998"/>
        <end position="1018"/>
    </location>
</feature>
<dbReference type="SMART" id="SM00980">
    <property type="entry name" value="THAP"/>
    <property type="match status" value="1"/>
</dbReference>
<dbReference type="GO" id="GO:0003677">
    <property type="term" value="F:DNA binding"/>
    <property type="evidence" value="ECO:0007669"/>
    <property type="project" value="UniProtKB-UniRule"/>
</dbReference>
<name>A0AAW0X0V7_CHEQU</name>
<feature type="domain" description="THAP-type" evidence="7">
    <location>
        <begin position="1"/>
        <end position="88"/>
    </location>
</feature>
<sequence length="1304" mass="142979">MPKGSTCKARGCISNKTDNPELSFHSFPKDKERFRKWCDLIKRPDLNHSKVITNRMSMRVCSLHFEDNMYMSSSNKSRLIWCAVPKPVGDDEGSLLVSSSSNATVCVDSKAALDTKVNILEKPKDIASAMQDIDSTVLAQPLPLAKGNKKFDWSLTLDEEVIIKEENMMEHENHLDLSPPPSPEADSPSSFYADTKEGIIKHDNTDTTEDCTDYSLFLSPSGNASSHGSDTEEDGNSRPFSQRGNKCMDEVNASPAHTHLNTSATGISAKIKSSDPMSDASASVSVTSADGFMQASDETSSVCQTSEIMQVPSRVVRDSLPTLKLSSNEDAGVASLLLPEVKEEPVRSSGASLDEIRSEEETNKFFQSLEDALRPYQPTKAMSPLSVEPSETNSTPLPSSTAQLFSPDTAPLTTTEVSQCSDLPIAATQSSDLPFVNPLPSDLPCMTTQSNDLPYATTESIGLPYVATQTIDLPFATESEQTGTSLSSSIYQSCQLNTSPSSSLYTQTGTTVNSSLSVEKPTLTSSQSSMVDAAFSPTDTHHVKKLCFKTSRDEGPIVVDEDDVSIVDDRDDPECEKNCQCSKYEEKIDKTSLATTKPASQVHRTYSGPIKRQVVKTKGGGKRTFMILNKASLKVLQAKGLIQPLKKFAESQPSSGETLLPSVQSVQNKSKIQYHSVGSMPVSLSDGSPPLFENASVSPSISGSPARASHASVNQQLTLSNKTSCSLPQLPVVVTWSATNGTDTPSFTFTIQLPPVSNQSSNTPQTPLQIVTPPVFIGGSQPTFTQFPNQVNSCLPNANKVTGTNQNFQDKNQSSVSRFLKAEMETAKMQQSFAVTHSVMSSCPRSKNSLYTNIVANDSCKYSVQSPIMSTQFPLVASETPGDHIIASHNEIDLSVNDLEDSNDYLSSGPSSPLRNAEEVVTSKKPETKSTPIGFASGPCKFRKGGLKMYRYVNMPDGGSKVGPKSTQNVRWVALPTVPVNSGQPLTSRTLEQVITSSLQQNTRQENQGTGKTRSSAEPLSDLTAAIYEGFPIGTMDHKGASTMHPSPYKSANRELKMKYARLLNKHRQRYHLLLKKYKALENKFAVVEDAGTPEQVIRDARNFLSEEHVLFLESQMFLRNRPGTGNRFSKKFMGLMIEYYKRSAAGYRFLRTIFTIPSVKTVQKWLSKPLHIREDEENDQFAIPMQREQGTANGGESNVEASCSGLRKPQSTSNDEHVSGERRDYSQKFSQGRSTPDESDMEEGSSEDYDSEDFGLEEMDEEEMIQENETTKKRIPVQSSQGSNERDITIQWEDEPWPTVDME</sequence>
<evidence type="ECO:0000256" key="1">
    <source>
        <dbReference type="ARBA" id="ARBA00022723"/>
    </source>
</evidence>
<feature type="compositionally biased region" description="Acidic residues" evidence="6">
    <location>
        <begin position="1238"/>
        <end position="1267"/>
    </location>
</feature>
<feature type="compositionally biased region" description="Basic and acidic residues" evidence="6">
    <location>
        <begin position="1215"/>
        <end position="1227"/>
    </location>
</feature>
<keyword evidence="9" id="KW-1185">Reference proteome</keyword>
<accession>A0AAW0X0V7</accession>
<feature type="compositionally biased region" description="Polar residues" evidence="6">
    <location>
        <begin position="389"/>
        <end position="406"/>
    </location>
</feature>
<feature type="compositionally biased region" description="Acidic residues" evidence="6">
    <location>
        <begin position="1293"/>
        <end position="1304"/>
    </location>
</feature>
<dbReference type="EMBL" id="JARKIK010000040">
    <property type="protein sequence ID" value="KAK8738165.1"/>
    <property type="molecule type" value="Genomic_DNA"/>
</dbReference>
<evidence type="ECO:0000256" key="6">
    <source>
        <dbReference type="SAM" id="MobiDB-lite"/>
    </source>
</evidence>
<feature type="region of interest" description="Disordered" evidence="6">
    <location>
        <begin position="1190"/>
        <end position="1304"/>
    </location>
</feature>
<keyword evidence="4 5" id="KW-0238">DNA-binding</keyword>
<dbReference type="InterPro" id="IPR038441">
    <property type="entry name" value="THAP_Znf_sf"/>
</dbReference>
<proteinExistence type="predicted"/>
<evidence type="ECO:0000313" key="9">
    <source>
        <dbReference type="Proteomes" id="UP001445076"/>
    </source>
</evidence>
<feature type="region of interest" description="Disordered" evidence="6">
    <location>
        <begin position="172"/>
        <end position="191"/>
    </location>
</feature>
<dbReference type="Gene3D" id="6.20.210.20">
    <property type="entry name" value="THAP domain"/>
    <property type="match status" value="1"/>
</dbReference>
<evidence type="ECO:0000256" key="4">
    <source>
        <dbReference type="ARBA" id="ARBA00023125"/>
    </source>
</evidence>
<evidence type="ECO:0000256" key="3">
    <source>
        <dbReference type="ARBA" id="ARBA00022833"/>
    </source>
</evidence>
<dbReference type="Pfam" id="PF05485">
    <property type="entry name" value="THAP"/>
    <property type="match status" value="1"/>
</dbReference>
<protein>
    <recommendedName>
        <fullName evidence="7">THAP-type domain-containing protein</fullName>
    </recommendedName>
</protein>